<feature type="region of interest" description="Disordered" evidence="1">
    <location>
        <begin position="287"/>
        <end position="306"/>
    </location>
</feature>
<dbReference type="STRING" id="133383.A0A1R0H2U9"/>
<gene>
    <name evidence="2" type="ORF">AYI68_g2422</name>
</gene>
<protein>
    <submittedName>
        <fullName evidence="2">Uncharacterized protein</fullName>
    </submittedName>
</protein>
<reference evidence="2 3" key="1">
    <citation type="journal article" date="2016" name="Mol. Biol. Evol.">
        <title>Genome-Wide Survey of Gut Fungi (Harpellales) Reveals the First Horizontally Transferred Ubiquitin Gene from a Mosquito Host.</title>
        <authorList>
            <person name="Wang Y."/>
            <person name="White M.M."/>
            <person name="Kvist S."/>
            <person name="Moncalvo J.M."/>
        </authorList>
    </citation>
    <scope>NUCLEOTIDE SEQUENCE [LARGE SCALE GENOMIC DNA]</scope>
    <source>
        <strain evidence="2 3">ALG-7-W6</strain>
    </source>
</reference>
<accession>A0A1R0H2U9</accession>
<dbReference type="OrthoDB" id="10254377at2759"/>
<dbReference type="AlphaFoldDB" id="A0A1R0H2U9"/>
<evidence type="ECO:0000313" key="3">
    <source>
        <dbReference type="Proteomes" id="UP000187455"/>
    </source>
</evidence>
<dbReference type="Proteomes" id="UP000187455">
    <property type="component" value="Unassembled WGS sequence"/>
</dbReference>
<comment type="caution">
    <text evidence="2">The sequence shown here is derived from an EMBL/GenBank/DDBJ whole genome shotgun (WGS) entry which is preliminary data.</text>
</comment>
<evidence type="ECO:0000313" key="2">
    <source>
        <dbReference type="EMBL" id="OLY83438.1"/>
    </source>
</evidence>
<dbReference type="EMBL" id="LSSL01000907">
    <property type="protein sequence ID" value="OLY83438.1"/>
    <property type="molecule type" value="Genomic_DNA"/>
</dbReference>
<proteinExistence type="predicted"/>
<organism evidence="2 3">
    <name type="scientific">Smittium mucronatum</name>
    <dbReference type="NCBI Taxonomy" id="133383"/>
    <lineage>
        <taxon>Eukaryota</taxon>
        <taxon>Fungi</taxon>
        <taxon>Fungi incertae sedis</taxon>
        <taxon>Zoopagomycota</taxon>
        <taxon>Kickxellomycotina</taxon>
        <taxon>Harpellomycetes</taxon>
        <taxon>Harpellales</taxon>
        <taxon>Legeriomycetaceae</taxon>
        <taxon>Smittium</taxon>
    </lineage>
</organism>
<sequence>MTLERLSVLFNELELSASALPPLTSTPDIVIETGLSKSRGQIESRPIISWDIQQIAKELSKIDYHLFHNLICLTFGPGFDFDLNSVLGWDSLNLDPLKKLFDFAKYLEHSVVQQIIAYTHNYDNSSFISPVLTKSQSSSRGPYEPQLNSEKNSNSQRIKESLFYSIDNYFLDLAVLLFESYGDLNSGSAILKALVRPEIVRLRNCFGCNTFDLNKILLNYPWISYDSSSQLPNHNFGCSDYINRLDLLHLNSTPLIYSSKSKLVRLEKYHHDHPDSLNCPDTKQKFGSSANIPSVHDSSKDRNSQASQNIRNMVIHAVPYMESHYNKLLDALNESLKLKSRHLSNSHVPLSTSFSENISSELLLLYKCFQIIEPCTPSTPPGSCDTSSLQSNSFLSANHKNQIGYPTDLNNQTFISLLKLKNINNSNPYFLVNPCATPKFNINSDDTNDFFNSSNHPLEHYLLSRPFLTTPQLRNLSFGLLPISIADEHFDWLSTDSEKLGCPSDGFPLKNTSISPSYPTQSPSYSHMSSPSHSLNSDFVDAQPIMNFDYDSDSLI</sequence>
<keyword evidence="3" id="KW-1185">Reference proteome</keyword>
<name>A0A1R0H2U9_9FUNG</name>
<evidence type="ECO:0000256" key="1">
    <source>
        <dbReference type="SAM" id="MobiDB-lite"/>
    </source>
</evidence>